<evidence type="ECO:0000256" key="6">
    <source>
        <dbReference type="ARBA" id="ARBA00022670"/>
    </source>
</evidence>
<dbReference type="RefSeq" id="WP_025229108.1">
    <property type="nucleotide sequence ID" value="NZ_CP007139.1"/>
</dbReference>
<feature type="signal peptide" evidence="17">
    <location>
        <begin position="1"/>
        <end position="21"/>
    </location>
</feature>
<evidence type="ECO:0000256" key="8">
    <source>
        <dbReference type="ARBA" id="ARBA00022801"/>
    </source>
</evidence>
<keyword evidence="5 19" id="KW-0121">Carboxypeptidase</keyword>
<evidence type="ECO:0000256" key="14">
    <source>
        <dbReference type="PIRSR" id="PIRSR618044-2"/>
    </source>
</evidence>
<feature type="domain" description="Peptidase S11 D-Ala-D-Ala carboxypeptidase A C-terminal" evidence="18">
    <location>
        <begin position="262"/>
        <end position="355"/>
    </location>
</feature>
<evidence type="ECO:0000256" key="1">
    <source>
        <dbReference type="ARBA" id="ARBA00003217"/>
    </source>
</evidence>
<keyword evidence="11" id="KW-0961">Cell wall biogenesis/degradation</keyword>
<dbReference type="HOGENOM" id="CLU_027070_7_3_0"/>
<dbReference type="SMART" id="SM00936">
    <property type="entry name" value="PBP5_C"/>
    <property type="match status" value="1"/>
</dbReference>
<dbReference type="InterPro" id="IPR018044">
    <property type="entry name" value="Peptidase_S11"/>
</dbReference>
<feature type="active site" description="Acyl-ester intermediate" evidence="13">
    <location>
        <position position="53"/>
    </location>
</feature>
<feature type="chain" id="PRO_5001653930" description="serine-type D-Ala-D-Ala carboxypeptidase" evidence="17">
    <location>
        <begin position="22"/>
        <end position="402"/>
    </location>
</feature>
<evidence type="ECO:0000313" key="20">
    <source>
        <dbReference type="Proteomes" id="UP000027982"/>
    </source>
</evidence>
<dbReference type="AlphaFoldDB" id="A0A068NU48"/>
<dbReference type="Gene3D" id="3.40.710.10">
    <property type="entry name" value="DD-peptidase/beta-lactamase superfamily"/>
    <property type="match status" value="1"/>
</dbReference>
<comment type="function">
    <text evidence="1">Removes C-terminal D-alanyl residues from sugar-peptide cell wall precursors.</text>
</comment>
<keyword evidence="8" id="KW-0378">Hydrolase</keyword>
<evidence type="ECO:0000256" key="10">
    <source>
        <dbReference type="ARBA" id="ARBA00022984"/>
    </source>
</evidence>
<evidence type="ECO:0000256" key="9">
    <source>
        <dbReference type="ARBA" id="ARBA00022960"/>
    </source>
</evidence>
<dbReference type="Pfam" id="PF07943">
    <property type="entry name" value="PBP5_C"/>
    <property type="match status" value="1"/>
</dbReference>
<evidence type="ECO:0000256" key="11">
    <source>
        <dbReference type="ARBA" id="ARBA00023316"/>
    </source>
</evidence>
<keyword evidence="16" id="KW-0812">Transmembrane</keyword>
<evidence type="ECO:0000313" key="19">
    <source>
        <dbReference type="EMBL" id="AIE86966.1"/>
    </source>
</evidence>
<accession>A0A068NU48</accession>
<keyword evidence="16" id="KW-0472">Membrane</keyword>
<feature type="transmembrane region" description="Helical" evidence="16">
    <location>
        <begin position="365"/>
        <end position="383"/>
    </location>
</feature>
<dbReference type="InterPro" id="IPR015956">
    <property type="entry name" value="Peniciliin-bd_prot_C_sf"/>
</dbReference>
<keyword evidence="9" id="KW-0133">Cell shape</keyword>
<feature type="active site" description="Proton acceptor" evidence="13">
    <location>
        <position position="56"/>
    </location>
</feature>
<reference evidence="19 20" key="1">
    <citation type="journal article" date="2014" name="PLoS ONE">
        <title>The first complete genome sequence of the class fimbriimonadia in the phylum armatimonadetes.</title>
        <authorList>
            <person name="Hu Z.Y."/>
            <person name="Wang Y.Z."/>
            <person name="Im W.T."/>
            <person name="Wang S.Y."/>
            <person name="Zhao G.P."/>
            <person name="Zheng H.J."/>
            <person name="Quan Z.X."/>
        </authorList>
    </citation>
    <scope>NUCLEOTIDE SEQUENCE [LARGE SCALE GENOMIC DNA]</scope>
    <source>
        <strain evidence="19">Gsoil 348</strain>
    </source>
</reference>
<dbReference type="Gene3D" id="2.60.410.10">
    <property type="entry name" value="D-Ala-D-Ala carboxypeptidase, C-terminal domain"/>
    <property type="match status" value="1"/>
</dbReference>
<dbReference type="eggNOG" id="COG1686">
    <property type="taxonomic scope" value="Bacteria"/>
</dbReference>
<dbReference type="PRINTS" id="PR00725">
    <property type="entry name" value="DADACBPTASE1"/>
</dbReference>
<dbReference type="GO" id="GO:0071555">
    <property type="term" value="P:cell wall organization"/>
    <property type="evidence" value="ECO:0007669"/>
    <property type="project" value="UniProtKB-KW"/>
</dbReference>
<dbReference type="InterPro" id="IPR037167">
    <property type="entry name" value="Peptidase_S11_C_sf"/>
</dbReference>
<comment type="similarity">
    <text evidence="3 15">Belongs to the peptidase S11 family.</text>
</comment>
<evidence type="ECO:0000256" key="12">
    <source>
        <dbReference type="ARBA" id="ARBA00034000"/>
    </source>
</evidence>
<dbReference type="Pfam" id="PF00768">
    <property type="entry name" value="Peptidase_S11"/>
    <property type="match status" value="1"/>
</dbReference>
<evidence type="ECO:0000256" key="17">
    <source>
        <dbReference type="SAM" id="SignalP"/>
    </source>
</evidence>
<dbReference type="GO" id="GO:0009002">
    <property type="term" value="F:serine-type D-Ala-D-Ala carboxypeptidase activity"/>
    <property type="evidence" value="ECO:0007669"/>
    <property type="project" value="UniProtKB-EC"/>
</dbReference>
<dbReference type="GO" id="GO:0006508">
    <property type="term" value="P:proteolysis"/>
    <property type="evidence" value="ECO:0007669"/>
    <property type="project" value="UniProtKB-KW"/>
</dbReference>
<organism evidence="19 20">
    <name type="scientific">Fimbriimonas ginsengisoli Gsoil 348</name>
    <dbReference type="NCBI Taxonomy" id="661478"/>
    <lineage>
        <taxon>Bacteria</taxon>
        <taxon>Bacillati</taxon>
        <taxon>Armatimonadota</taxon>
        <taxon>Fimbriimonadia</taxon>
        <taxon>Fimbriimonadales</taxon>
        <taxon>Fimbriimonadaceae</taxon>
        <taxon>Fimbriimonas</taxon>
    </lineage>
</organism>
<evidence type="ECO:0000256" key="2">
    <source>
        <dbReference type="ARBA" id="ARBA00004752"/>
    </source>
</evidence>
<dbReference type="EMBL" id="CP007139">
    <property type="protein sequence ID" value="AIE86966.1"/>
    <property type="molecule type" value="Genomic_DNA"/>
</dbReference>
<keyword evidence="7 17" id="KW-0732">Signal</keyword>
<evidence type="ECO:0000256" key="4">
    <source>
        <dbReference type="ARBA" id="ARBA00012448"/>
    </source>
</evidence>
<evidence type="ECO:0000256" key="3">
    <source>
        <dbReference type="ARBA" id="ARBA00007164"/>
    </source>
</evidence>
<sequence length="402" mass="43856">MKGFRNLLVTVALAIPFTGHALDVVAKSAIIIDATTGKVLWAKDAETPRYPASTTKIMTGLLLIENRLPTDIITAPGDVMNVKEASMHLKPFERVSARDMLYALMLRSANDGCYAVACDIAGSVPKFAQMMNERARQIGCTHTHFDNPNGLNDPLHYTSAHDLARIAREAMKRPEFREVVRTYKKSISRSINSKDCTMVNHNKWLPKDPTADGIKTGYTVPAGHCYVGSATRNGYRVITVVMNSPHWQQDHQNMLKWAFDGYARLPLVQKDSEVGTPPVLGGVKDKVAVATVESVDSLVSRAKLPPNGQPPMRTEFAEPLRAPIKRGQVVGTLVVTDPEGFEQRVPIAATEDVAEATLLPSPGKGSGNFAMLGGALVLGGIVFRGRARRSRYSTQAVRPRSS</sequence>
<dbReference type="KEGG" id="fgi:OP10G_3598"/>
<evidence type="ECO:0000256" key="16">
    <source>
        <dbReference type="SAM" id="Phobius"/>
    </source>
</evidence>
<proteinExistence type="inferred from homology"/>
<dbReference type="OrthoDB" id="9791132at2"/>
<dbReference type="Proteomes" id="UP000027982">
    <property type="component" value="Chromosome"/>
</dbReference>
<comment type="pathway">
    <text evidence="2">Cell wall biogenesis; peptidoglycan biosynthesis.</text>
</comment>
<evidence type="ECO:0000259" key="18">
    <source>
        <dbReference type="SMART" id="SM00936"/>
    </source>
</evidence>
<keyword evidence="10" id="KW-0573">Peptidoglycan synthesis</keyword>
<dbReference type="GO" id="GO:0008360">
    <property type="term" value="P:regulation of cell shape"/>
    <property type="evidence" value="ECO:0007669"/>
    <property type="project" value="UniProtKB-KW"/>
</dbReference>
<dbReference type="InterPro" id="IPR012338">
    <property type="entry name" value="Beta-lactam/transpept-like"/>
</dbReference>
<dbReference type="UniPathway" id="UPA00219"/>
<evidence type="ECO:0000256" key="7">
    <source>
        <dbReference type="ARBA" id="ARBA00022729"/>
    </source>
</evidence>
<feature type="binding site" evidence="14">
    <location>
        <position position="215"/>
    </location>
    <ligand>
        <name>substrate</name>
    </ligand>
</feature>
<keyword evidence="16" id="KW-1133">Transmembrane helix</keyword>
<name>A0A068NU48_FIMGI</name>
<dbReference type="SUPFAM" id="SSF69189">
    <property type="entry name" value="Penicillin-binding protein associated domain"/>
    <property type="match status" value="1"/>
</dbReference>
<dbReference type="InterPro" id="IPR012907">
    <property type="entry name" value="Peptidase_S11_C"/>
</dbReference>
<feature type="active site" evidence="13">
    <location>
        <position position="108"/>
    </location>
</feature>
<dbReference type="EC" id="3.4.16.4" evidence="4"/>
<gene>
    <name evidence="19" type="ORF">OP10G_3598</name>
</gene>
<protein>
    <recommendedName>
        <fullName evidence="4">serine-type D-Ala-D-Ala carboxypeptidase</fullName>
        <ecNumber evidence="4">3.4.16.4</ecNumber>
    </recommendedName>
</protein>
<comment type="catalytic activity">
    <reaction evidence="12">
        <text>Preferential cleavage: (Ac)2-L-Lys-D-Ala-|-D-Ala. Also transpeptidation of peptidyl-alanyl moieties that are N-acyl substituents of D-alanine.</text>
        <dbReference type="EC" id="3.4.16.4"/>
    </reaction>
</comment>
<keyword evidence="20" id="KW-1185">Reference proteome</keyword>
<dbReference type="PANTHER" id="PTHR21581:SF6">
    <property type="entry name" value="TRAFFICKING PROTEIN PARTICLE COMPLEX SUBUNIT 12"/>
    <property type="match status" value="1"/>
</dbReference>
<evidence type="ECO:0000256" key="5">
    <source>
        <dbReference type="ARBA" id="ARBA00022645"/>
    </source>
</evidence>
<dbReference type="GO" id="GO:0009252">
    <property type="term" value="P:peptidoglycan biosynthetic process"/>
    <property type="evidence" value="ECO:0007669"/>
    <property type="project" value="UniProtKB-UniPathway"/>
</dbReference>
<dbReference type="STRING" id="661478.OP10G_3598"/>
<dbReference type="InterPro" id="IPR001967">
    <property type="entry name" value="Peptidase_S11_N"/>
</dbReference>
<keyword evidence="6" id="KW-0645">Protease</keyword>
<evidence type="ECO:0000256" key="13">
    <source>
        <dbReference type="PIRSR" id="PIRSR618044-1"/>
    </source>
</evidence>
<dbReference type="SUPFAM" id="SSF56601">
    <property type="entry name" value="beta-lactamase/transpeptidase-like"/>
    <property type="match status" value="1"/>
</dbReference>
<dbReference type="PANTHER" id="PTHR21581">
    <property type="entry name" value="D-ALANYL-D-ALANINE CARBOXYPEPTIDASE"/>
    <property type="match status" value="1"/>
</dbReference>
<evidence type="ECO:0000256" key="15">
    <source>
        <dbReference type="RuleBase" id="RU004016"/>
    </source>
</evidence>